<dbReference type="EMBL" id="CP000360">
    <property type="protein sequence ID" value="ABF42197.1"/>
    <property type="molecule type" value="Genomic_DNA"/>
</dbReference>
<feature type="transmembrane region" description="Helical" evidence="5">
    <location>
        <begin position="88"/>
        <end position="106"/>
    </location>
</feature>
<protein>
    <submittedName>
        <fullName evidence="6">Zinc/iron transporter</fullName>
    </submittedName>
</protein>
<evidence type="ECO:0000256" key="4">
    <source>
        <dbReference type="ARBA" id="ARBA00023136"/>
    </source>
</evidence>
<comment type="subcellular location">
    <subcellularLocation>
        <location evidence="1">Membrane</location>
        <topology evidence="1">Multi-pass membrane protein</topology>
    </subcellularLocation>
</comment>
<evidence type="ECO:0000256" key="2">
    <source>
        <dbReference type="ARBA" id="ARBA00022692"/>
    </source>
</evidence>
<dbReference type="AlphaFoldDB" id="Q1ILQ3"/>
<dbReference type="InterPro" id="IPR003689">
    <property type="entry name" value="ZIP"/>
</dbReference>
<accession>Q1ILQ3</accession>
<feature type="transmembrane region" description="Helical" evidence="5">
    <location>
        <begin position="63"/>
        <end position="82"/>
    </location>
</feature>
<name>Q1ILQ3_KORVE</name>
<dbReference type="Pfam" id="PF02535">
    <property type="entry name" value="Zip"/>
    <property type="match status" value="2"/>
</dbReference>
<dbReference type="HOGENOM" id="CLU_015114_0_5_0"/>
<evidence type="ECO:0000313" key="7">
    <source>
        <dbReference type="Proteomes" id="UP000002432"/>
    </source>
</evidence>
<dbReference type="EnsemblBacteria" id="ABF42197">
    <property type="protein sequence ID" value="ABF42197"/>
    <property type="gene ID" value="Acid345_3196"/>
</dbReference>
<sequence length="269" mass="29248">MQPFVASILLADAVWICLPALIFSKYMNPVLLSIVLGLTAAGANAFGGAVIVQKNWERRYLRYFIALGAGFMLATAIVEMVPESVHERGSSAGFIILLGYLIIHFFEHTLSPHFHYGEETHEEEFVHSHKRVSVLFGLIIHSFFDGVAIASGFLVSNWLGWIIFLAVFLHKIPEGFTVTSVMLASGLDKLRSWGASAILGAATFLGVMAMAELRHAASYGLALSAGVTIYVAATDLMPEVNHDPGVKMALLVFVGVAALFVLDHFFHGI</sequence>
<keyword evidence="4 5" id="KW-0472">Membrane</keyword>
<feature type="transmembrane region" description="Helical" evidence="5">
    <location>
        <begin position="248"/>
        <end position="266"/>
    </location>
</feature>
<evidence type="ECO:0000313" key="6">
    <source>
        <dbReference type="EMBL" id="ABF42197.1"/>
    </source>
</evidence>
<reference evidence="6 7" key="1">
    <citation type="journal article" date="2009" name="Appl. Environ. Microbiol.">
        <title>Three genomes from the phylum Acidobacteria provide insight into the lifestyles of these microorganisms in soils.</title>
        <authorList>
            <person name="Ward N.L."/>
            <person name="Challacombe J.F."/>
            <person name="Janssen P.H."/>
            <person name="Henrissat B."/>
            <person name="Coutinho P.M."/>
            <person name="Wu M."/>
            <person name="Xie G."/>
            <person name="Haft D.H."/>
            <person name="Sait M."/>
            <person name="Badger J."/>
            <person name="Barabote R.D."/>
            <person name="Bradley B."/>
            <person name="Brettin T.S."/>
            <person name="Brinkac L.M."/>
            <person name="Bruce D."/>
            <person name="Creasy T."/>
            <person name="Daugherty S.C."/>
            <person name="Davidsen T.M."/>
            <person name="DeBoy R.T."/>
            <person name="Detter J.C."/>
            <person name="Dodson R.J."/>
            <person name="Durkin A.S."/>
            <person name="Ganapathy A."/>
            <person name="Gwinn-Giglio M."/>
            <person name="Han C.S."/>
            <person name="Khouri H."/>
            <person name="Kiss H."/>
            <person name="Kothari S.P."/>
            <person name="Madupu R."/>
            <person name="Nelson K.E."/>
            <person name="Nelson W.C."/>
            <person name="Paulsen I."/>
            <person name="Penn K."/>
            <person name="Ren Q."/>
            <person name="Rosovitz M.J."/>
            <person name="Selengut J.D."/>
            <person name="Shrivastava S."/>
            <person name="Sullivan S.A."/>
            <person name="Tapia R."/>
            <person name="Thompson L.S."/>
            <person name="Watkins K.L."/>
            <person name="Yang Q."/>
            <person name="Yu C."/>
            <person name="Zafar N."/>
            <person name="Zhou L."/>
            <person name="Kuske C.R."/>
        </authorList>
    </citation>
    <scope>NUCLEOTIDE SEQUENCE [LARGE SCALE GENOMIC DNA]</scope>
    <source>
        <strain evidence="6 7">Ellin345</strain>
    </source>
</reference>
<evidence type="ECO:0000256" key="3">
    <source>
        <dbReference type="ARBA" id="ARBA00022989"/>
    </source>
</evidence>
<dbReference type="GO" id="GO:0005385">
    <property type="term" value="F:zinc ion transmembrane transporter activity"/>
    <property type="evidence" value="ECO:0007669"/>
    <property type="project" value="TreeGrafter"/>
</dbReference>
<feature type="transmembrane region" description="Helical" evidence="5">
    <location>
        <begin position="190"/>
        <end position="211"/>
    </location>
</feature>
<feature type="transmembrane region" description="Helical" evidence="5">
    <location>
        <begin position="29"/>
        <end position="51"/>
    </location>
</feature>
<keyword evidence="2 5" id="KW-0812">Transmembrane</keyword>
<evidence type="ECO:0000256" key="1">
    <source>
        <dbReference type="ARBA" id="ARBA00004141"/>
    </source>
</evidence>
<dbReference type="PANTHER" id="PTHR11040">
    <property type="entry name" value="ZINC/IRON TRANSPORTER"/>
    <property type="match status" value="1"/>
</dbReference>
<organism evidence="6 7">
    <name type="scientific">Koribacter versatilis (strain Ellin345)</name>
    <dbReference type="NCBI Taxonomy" id="204669"/>
    <lineage>
        <taxon>Bacteria</taxon>
        <taxon>Pseudomonadati</taxon>
        <taxon>Acidobacteriota</taxon>
        <taxon>Terriglobia</taxon>
        <taxon>Terriglobales</taxon>
        <taxon>Candidatus Korobacteraceae</taxon>
        <taxon>Candidatus Korobacter</taxon>
    </lineage>
</organism>
<dbReference type="eggNOG" id="COG0428">
    <property type="taxonomic scope" value="Bacteria"/>
</dbReference>
<dbReference type="STRING" id="204669.Acid345_3196"/>
<dbReference type="GO" id="GO:0016020">
    <property type="term" value="C:membrane"/>
    <property type="evidence" value="ECO:0007669"/>
    <property type="project" value="UniProtKB-SubCell"/>
</dbReference>
<feature type="transmembrane region" description="Helical" evidence="5">
    <location>
        <begin position="217"/>
        <end position="236"/>
    </location>
</feature>
<proteinExistence type="predicted"/>
<evidence type="ECO:0000256" key="5">
    <source>
        <dbReference type="SAM" id="Phobius"/>
    </source>
</evidence>
<keyword evidence="7" id="KW-1185">Reference proteome</keyword>
<gene>
    <name evidence="6" type="ordered locus">Acid345_3196</name>
</gene>
<dbReference type="KEGG" id="aba:Acid345_3196"/>
<dbReference type="PANTHER" id="PTHR11040:SF44">
    <property type="entry name" value="PROTEIN ZNTC-RELATED"/>
    <property type="match status" value="1"/>
</dbReference>
<keyword evidence="3 5" id="KW-1133">Transmembrane helix</keyword>
<dbReference type="Proteomes" id="UP000002432">
    <property type="component" value="Chromosome"/>
</dbReference>